<keyword evidence="3" id="KW-1185">Reference proteome</keyword>
<evidence type="ECO:0000256" key="1">
    <source>
        <dbReference type="SAM" id="Phobius"/>
    </source>
</evidence>
<dbReference type="EMBL" id="JAHXPT010000014">
    <property type="protein sequence ID" value="MBW6411471.1"/>
    <property type="molecule type" value="Genomic_DNA"/>
</dbReference>
<organism evidence="2 3">
    <name type="scientific">Clostridium weizhouense</name>
    <dbReference type="NCBI Taxonomy" id="2859781"/>
    <lineage>
        <taxon>Bacteria</taxon>
        <taxon>Bacillati</taxon>
        <taxon>Bacillota</taxon>
        <taxon>Clostridia</taxon>
        <taxon>Eubacteriales</taxon>
        <taxon>Clostridiaceae</taxon>
        <taxon>Clostridium</taxon>
    </lineage>
</organism>
<dbReference type="Proteomes" id="UP001519921">
    <property type="component" value="Unassembled WGS sequence"/>
</dbReference>
<feature type="transmembrane region" description="Helical" evidence="1">
    <location>
        <begin position="37"/>
        <end position="54"/>
    </location>
</feature>
<gene>
    <name evidence="2" type="ORF">KYD98_15380</name>
</gene>
<accession>A0ABS7AS36</accession>
<comment type="caution">
    <text evidence="2">The sequence shown here is derived from an EMBL/GenBank/DDBJ whole genome shotgun (WGS) entry which is preliminary data.</text>
</comment>
<proteinExistence type="predicted"/>
<feature type="transmembrane region" description="Helical" evidence="1">
    <location>
        <begin position="12"/>
        <end position="31"/>
    </location>
</feature>
<keyword evidence="1" id="KW-0472">Membrane</keyword>
<name>A0ABS7AS36_9CLOT</name>
<reference evidence="2 3" key="1">
    <citation type="submission" date="2021-07" db="EMBL/GenBank/DDBJ databases">
        <title>Clostridium weizhouense sp. nov., an anaerobic bacterium isolated from activated sludge of Petroleum wastewater.</title>
        <authorList>
            <person name="Li Q."/>
        </authorList>
    </citation>
    <scope>NUCLEOTIDE SEQUENCE [LARGE SCALE GENOMIC DNA]</scope>
    <source>
        <strain evidence="2 3">YB-6</strain>
    </source>
</reference>
<evidence type="ECO:0000313" key="3">
    <source>
        <dbReference type="Proteomes" id="UP001519921"/>
    </source>
</evidence>
<keyword evidence="1" id="KW-0812">Transmembrane</keyword>
<evidence type="ECO:0008006" key="4">
    <source>
        <dbReference type="Google" id="ProtNLM"/>
    </source>
</evidence>
<evidence type="ECO:0000313" key="2">
    <source>
        <dbReference type="EMBL" id="MBW6411471.1"/>
    </source>
</evidence>
<keyword evidence="1" id="KW-1133">Transmembrane helix</keyword>
<sequence length="71" mass="7681">MLEKLMLSDKECENLAKGIAIGVGIGTVVGALLDNTVFYFAFGGVVGIVSSLIYSKVEENKKKKNIDFLKI</sequence>
<dbReference type="RefSeq" id="WP_219780933.1">
    <property type="nucleotide sequence ID" value="NZ_JAHXPT010000014.1"/>
</dbReference>
<protein>
    <recommendedName>
        <fullName evidence="4">Glycine zipper family protein</fullName>
    </recommendedName>
</protein>